<keyword evidence="1" id="KW-0812">Transmembrane</keyword>
<dbReference type="InterPro" id="IPR036610">
    <property type="entry name" value="PEBP-like_sf"/>
</dbReference>
<dbReference type="InterPro" id="IPR008914">
    <property type="entry name" value="PEBP"/>
</dbReference>
<dbReference type="InterPro" id="IPR035810">
    <property type="entry name" value="PEBP_euk"/>
</dbReference>
<evidence type="ECO:0000313" key="2">
    <source>
        <dbReference type="EMBL" id="KEP52004.1"/>
    </source>
</evidence>
<dbReference type="PANTHER" id="PTHR11362">
    <property type="entry name" value="PHOSPHATIDYLETHANOLAMINE-BINDING PROTEIN"/>
    <property type="match status" value="1"/>
</dbReference>
<accession>A0A074RYC8</accession>
<dbReference type="HOGENOM" id="CLU_043994_1_2_1"/>
<dbReference type="STRING" id="1423351.A0A074RYC8"/>
<dbReference type="Gene3D" id="3.90.280.10">
    <property type="entry name" value="PEBP-like"/>
    <property type="match status" value="1"/>
</dbReference>
<reference evidence="2 3" key="1">
    <citation type="submission" date="2013-12" db="EMBL/GenBank/DDBJ databases">
        <authorList>
            <person name="Cubeta M."/>
            <person name="Pakala S."/>
            <person name="Fedorova N."/>
            <person name="Thomas E."/>
            <person name="Dean R."/>
            <person name="Jabaji S."/>
            <person name="Neate S."/>
            <person name="Toda T."/>
            <person name="Tavantzis S."/>
            <person name="Vilgalys R."/>
            <person name="Bharathan N."/>
            <person name="Pakala S."/>
            <person name="Losada L.S."/>
            <person name="Zafar N."/>
            <person name="Nierman W."/>
        </authorList>
    </citation>
    <scope>NUCLEOTIDE SEQUENCE [LARGE SCALE GENOMIC DNA]</scope>
    <source>
        <strain evidence="2 3">123E</strain>
    </source>
</reference>
<evidence type="ECO:0000256" key="1">
    <source>
        <dbReference type="SAM" id="Phobius"/>
    </source>
</evidence>
<gene>
    <name evidence="2" type="ORF">V565_052170</name>
</gene>
<keyword evidence="1" id="KW-0472">Membrane</keyword>
<dbReference type="Pfam" id="PF01161">
    <property type="entry name" value="PBP"/>
    <property type="match status" value="1"/>
</dbReference>
<dbReference type="CDD" id="cd00866">
    <property type="entry name" value="PEBP_euk"/>
    <property type="match status" value="1"/>
</dbReference>
<dbReference type="SUPFAM" id="SSF49777">
    <property type="entry name" value="PEBP-like"/>
    <property type="match status" value="1"/>
</dbReference>
<protein>
    <submittedName>
        <fullName evidence="2">OV-16 antigen</fullName>
    </submittedName>
</protein>
<organism evidence="2 3">
    <name type="scientific">Rhizoctonia solani 123E</name>
    <dbReference type="NCBI Taxonomy" id="1423351"/>
    <lineage>
        <taxon>Eukaryota</taxon>
        <taxon>Fungi</taxon>
        <taxon>Dikarya</taxon>
        <taxon>Basidiomycota</taxon>
        <taxon>Agaricomycotina</taxon>
        <taxon>Agaricomycetes</taxon>
        <taxon>Cantharellales</taxon>
        <taxon>Ceratobasidiaceae</taxon>
        <taxon>Rhizoctonia</taxon>
    </lineage>
</organism>
<evidence type="ECO:0000313" key="3">
    <source>
        <dbReference type="Proteomes" id="UP000027456"/>
    </source>
</evidence>
<dbReference type="OrthoDB" id="2506647at2759"/>
<name>A0A074RYC8_9AGAM</name>
<dbReference type="PANTHER" id="PTHR11362:SF82">
    <property type="entry name" value="PHOSPHATIDYLETHANOLAMINE-BINDING PROTEIN 4"/>
    <property type="match status" value="1"/>
</dbReference>
<keyword evidence="3" id="KW-1185">Reference proteome</keyword>
<dbReference type="Proteomes" id="UP000027456">
    <property type="component" value="Unassembled WGS sequence"/>
</dbReference>
<keyword evidence="1" id="KW-1133">Transmembrane helix</keyword>
<sequence>MGYFEKIIALATYVCIASALTTPMGYGYPTLSEVQQKFISEGVVPDVLASFNPTGLLYLVYSGNLSDGTNAKVVLPGTNFARDDTLTTPQFSLHGINNGTYLIAIVDPDAPSRANPTVSQIRHMFATDFVLSEMRPNFATRSLVLRNSTAAISPYFPPNPPVGSGAHRYVALLYAQPNNFNVTSLNATQFANFNISSFATSAGLGEPLAGTFLTVEQKA</sequence>
<comment type="caution">
    <text evidence="2">The sequence shown here is derived from an EMBL/GenBank/DDBJ whole genome shotgun (WGS) entry which is preliminary data.</text>
</comment>
<dbReference type="EMBL" id="AZST01000130">
    <property type="protein sequence ID" value="KEP52004.1"/>
    <property type="molecule type" value="Genomic_DNA"/>
</dbReference>
<dbReference type="AlphaFoldDB" id="A0A074RYC8"/>
<proteinExistence type="predicted"/>
<feature type="transmembrane region" description="Helical" evidence="1">
    <location>
        <begin position="7"/>
        <end position="28"/>
    </location>
</feature>